<comment type="caution">
    <text evidence="1">The sequence shown here is derived from an EMBL/GenBank/DDBJ whole genome shotgun (WGS) entry which is preliminary data.</text>
</comment>
<dbReference type="AlphaFoldDB" id="A0AAN7VZ56"/>
<name>A0AAN7VZ56_9PEZI</name>
<reference evidence="1" key="1">
    <citation type="submission" date="2023-08" db="EMBL/GenBank/DDBJ databases">
        <title>Black Yeasts Isolated from many extreme environments.</title>
        <authorList>
            <person name="Coleine C."/>
            <person name="Stajich J.E."/>
            <person name="Selbmann L."/>
        </authorList>
    </citation>
    <scope>NUCLEOTIDE SEQUENCE</scope>
    <source>
        <strain evidence="1">CCFEE 5810</strain>
    </source>
</reference>
<accession>A0AAN7VZ56</accession>
<sequence>MPGGITKSVKKTPYSAVMSSDKVQSLLDAIADMDRHNAPNVHEHATASVENTNGTMPAEPSIVENTTDDQSDDDAIYVRTQVNPFPMVARPASFSDLPATLEATIKHANMNFYRSQFEYLASVEADCDALMSQSYMLNQEDLSQRCAAVREAGRAEWHRKMVVHQERVASMRQVLGVYLDTIAGYMEEKVSSKQLASALRALQGVCREDGKVLAG</sequence>
<dbReference type="EMBL" id="JAVRQU010000017">
    <property type="protein sequence ID" value="KAK5693701.1"/>
    <property type="molecule type" value="Genomic_DNA"/>
</dbReference>
<evidence type="ECO:0000313" key="2">
    <source>
        <dbReference type="Proteomes" id="UP001310594"/>
    </source>
</evidence>
<organism evidence="1 2">
    <name type="scientific">Elasticomyces elasticus</name>
    <dbReference type="NCBI Taxonomy" id="574655"/>
    <lineage>
        <taxon>Eukaryota</taxon>
        <taxon>Fungi</taxon>
        <taxon>Dikarya</taxon>
        <taxon>Ascomycota</taxon>
        <taxon>Pezizomycotina</taxon>
        <taxon>Dothideomycetes</taxon>
        <taxon>Dothideomycetidae</taxon>
        <taxon>Mycosphaerellales</taxon>
        <taxon>Teratosphaeriaceae</taxon>
        <taxon>Elasticomyces</taxon>
    </lineage>
</organism>
<evidence type="ECO:0000313" key="1">
    <source>
        <dbReference type="EMBL" id="KAK5693701.1"/>
    </source>
</evidence>
<gene>
    <name evidence="1" type="ORF">LTR97_010270</name>
</gene>
<protein>
    <submittedName>
        <fullName evidence="1">Uncharacterized protein</fullName>
    </submittedName>
</protein>
<proteinExistence type="predicted"/>
<dbReference type="Proteomes" id="UP001310594">
    <property type="component" value="Unassembled WGS sequence"/>
</dbReference>